<evidence type="ECO:0000259" key="1">
    <source>
        <dbReference type="Pfam" id="PF01872"/>
    </source>
</evidence>
<dbReference type="PANTHER" id="PTHR38011">
    <property type="entry name" value="DIHYDROFOLATE REDUCTASE FAMILY PROTEIN (AFU_ORTHOLOGUE AFUA_8G06820)"/>
    <property type="match status" value="1"/>
</dbReference>
<dbReference type="RefSeq" id="WP_305008618.1">
    <property type="nucleotide sequence ID" value="NZ_JAUQSY010000017.1"/>
</dbReference>
<evidence type="ECO:0000313" key="2">
    <source>
        <dbReference type="EMBL" id="MDO7877191.1"/>
    </source>
</evidence>
<dbReference type="InterPro" id="IPR024072">
    <property type="entry name" value="DHFR-like_dom_sf"/>
</dbReference>
<gene>
    <name evidence="2" type="ORF">Q5H93_20765</name>
</gene>
<dbReference type="PANTHER" id="PTHR38011:SF11">
    <property type="entry name" value="2,5-DIAMINO-6-RIBOSYLAMINO-4(3H)-PYRIMIDINONE 5'-PHOSPHATE REDUCTASE"/>
    <property type="match status" value="1"/>
</dbReference>
<dbReference type="InterPro" id="IPR050765">
    <property type="entry name" value="Riboflavin_Biosynth_HTPR"/>
</dbReference>
<dbReference type="InterPro" id="IPR002734">
    <property type="entry name" value="RibDG_C"/>
</dbReference>
<accession>A0ABT9BFZ0</accession>
<organism evidence="2 3">
    <name type="scientific">Hymenobacter aranciens</name>
    <dbReference type="NCBI Taxonomy" id="3063996"/>
    <lineage>
        <taxon>Bacteria</taxon>
        <taxon>Pseudomonadati</taxon>
        <taxon>Bacteroidota</taxon>
        <taxon>Cytophagia</taxon>
        <taxon>Cytophagales</taxon>
        <taxon>Hymenobacteraceae</taxon>
        <taxon>Hymenobacter</taxon>
    </lineage>
</organism>
<evidence type="ECO:0000313" key="3">
    <source>
        <dbReference type="Proteomes" id="UP001176429"/>
    </source>
</evidence>
<feature type="domain" description="Bacterial bifunctional deaminase-reductase C-terminal" evidence="1">
    <location>
        <begin position="2"/>
        <end position="170"/>
    </location>
</feature>
<name>A0ABT9BFZ0_9BACT</name>
<dbReference type="EMBL" id="JAUQSY010000017">
    <property type="protein sequence ID" value="MDO7877191.1"/>
    <property type="molecule type" value="Genomic_DNA"/>
</dbReference>
<dbReference type="Gene3D" id="3.40.430.10">
    <property type="entry name" value="Dihydrofolate Reductase, subunit A"/>
    <property type="match status" value="1"/>
</dbReference>
<dbReference type="SUPFAM" id="SSF53597">
    <property type="entry name" value="Dihydrofolate reductase-like"/>
    <property type="match status" value="1"/>
</dbReference>
<dbReference type="Proteomes" id="UP001176429">
    <property type="component" value="Unassembled WGS sequence"/>
</dbReference>
<comment type="caution">
    <text evidence="2">The sequence shown here is derived from an EMBL/GenBank/DDBJ whole genome shotgun (WGS) entry which is preliminary data.</text>
</comment>
<proteinExistence type="predicted"/>
<protein>
    <submittedName>
        <fullName evidence="2">Dihydrofolate reductase family protein</fullName>
    </submittedName>
</protein>
<dbReference type="Pfam" id="PF01872">
    <property type="entry name" value="RibD_C"/>
    <property type="match status" value="1"/>
</dbReference>
<reference evidence="2" key="1">
    <citation type="submission" date="2023-07" db="EMBL/GenBank/DDBJ databases">
        <authorList>
            <person name="Kim M.K."/>
        </authorList>
    </citation>
    <scope>NUCLEOTIDE SEQUENCE</scope>
    <source>
        <strain evidence="2">ASUV-10-1</strain>
    </source>
</reference>
<keyword evidence="3" id="KW-1185">Reference proteome</keyword>
<sequence>MRKVIVAEFVSLDGVMENPAWTAPYWDDDLAAAQSELMYGCGALLLGRVTYQGFAEAWPKMEGQPGADQMNSIPKYVATTTLTEPTWNAQFIQGEVAEAVRALKAQPGPDLLVYGSAELLDTLRRNDLVDVYRLMVYPVVLGKGKKLFQEGDTLSKFRLLDSKPTGSGVLILTYGRDAATTSNSPQINPSTNG</sequence>